<evidence type="ECO:0000313" key="2">
    <source>
        <dbReference type="Proteomes" id="UP001359886"/>
    </source>
</evidence>
<keyword evidence="2" id="KW-1185">Reference proteome</keyword>
<sequence>MKPVYQGDIDLPFLKPGGRLASKNRSDVVWNRAVPSLSMNSGLIGVGSTAAFRVAFI</sequence>
<dbReference type="Proteomes" id="UP001359886">
    <property type="component" value="Unassembled WGS sequence"/>
</dbReference>
<dbReference type="EMBL" id="JAZHOG010000002">
    <property type="protein sequence ID" value="MEJ8566907.1"/>
    <property type="molecule type" value="Genomic_DNA"/>
</dbReference>
<evidence type="ECO:0000313" key="1">
    <source>
        <dbReference type="EMBL" id="MEJ8566907.1"/>
    </source>
</evidence>
<dbReference type="AlphaFoldDB" id="A0AAW9R5K9"/>
<dbReference type="RefSeq" id="WP_354694258.1">
    <property type="nucleotide sequence ID" value="NZ_JAZHOG010000002.1"/>
</dbReference>
<name>A0AAW9R5K9_9GAMM</name>
<reference evidence="1 2" key="1">
    <citation type="submission" date="2024-02" db="EMBL/GenBank/DDBJ databases">
        <title>A novel Wenzhouxiangellaceae bacterium, isolated from coastal sediments.</title>
        <authorList>
            <person name="Du Z.-J."/>
            <person name="Ye Y.-Q."/>
            <person name="Zhang X.-Y."/>
        </authorList>
    </citation>
    <scope>NUCLEOTIDE SEQUENCE [LARGE SCALE GENOMIC DNA]</scope>
    <source>
        <strain evidence="1 2">CH-27</strain>
    </source>
</reference>
<gene>
    <name evidence="1" type="ORF">V3330_04665</name>
</gene>
<comment type="caution">
    <text evidence="1">The sequence shown here is derived from an EMBL/GenBank/DDBJ whole genome shotgun (WGS) entry which is preliminary data.</text>
</comment>
<proteinExistence type="predicted"/>
<accession>A0AAW9R5K9</accession>
<protein>
    <submittedName>
        <fullName evidence="1">Uncharacterized protein</fullName>
    </submittedName>
</protein>
<organism evidence="1 2">
    <name type="scientific">Elongatibacter sediminis</name>
    <dbReference type="NCBI Taxonomy" id="3119006"/>
    <lineage>
        <taxon>Bacteria</taxon>
        <taxon>Pseudomonadati</taxon>
        <taxon>Pseudomonadota</taxon>
        <taxon>Gammaproteobacteria</taxon>
        <taxon>Chromatiales</taxon>
        <taxon>Wenzhouxiangellaceae</taxon>
        <taxon>Elongatibacter</taxon>
    </lineage>
</organism>